<reference evidence="1" key="1">
    <citation type="submission" date="2018-05" db="EMBL/GenBank/DDBJ databases">
        <authorList>
            <person name="Lanie J.A."/>
            <person name="Ng W.-L."/>
            <person name="Kazmierczak K.M."/>
            <person name="Andrzejewski T.M."/>
            <person name="Davidsen T.M."/>
            <person name="Wayne K.J."/>
            <person name="Tettelin H."/>
            <person name="Glass J.I."/>
            <person name="Rusch D."/>
            <person name="Podicherti R."/>
            <person name="Tsui H.-C.T."/>
            <person name="Winkler M.E."/>
        </authorList>
    </citation>
    <scope>NUCLEOTIDE SEQUENCE</scope>
</reference>
<gene>
    <name evidence="1" type="ORF">METZ01_LOCUS88623</name>
</gene>
<proteinExistence type="predicted"/>
<protein>
    <submittedName>
        <fullName evidence="1">Uncharacterized protein</fullName>
    </submittedName>
</protein>
<dbReference type="AlphaFoldDB" id="A0A381V5V3"/>
<organism evidence="1">
    <name type="scientific">marine metagenome</name>
    <dbReference type="NCBI Taxonomy" id="408172"/>
    <lineage>
        <taxon>unclassified sequences</taxon>
        <taxon>metagenomes</taxon>
        <taxon>ecological metagenomes</taxon>
    </lineage>
</organism>
<sequence>MCRIRKTAFLFCGKHPNPNTPSVG</sequence>
<name>A0A381V5V3_9ZZZZ</name>
<evidence type="ECO:0000313" key="1">
    <source>
        <dbReference type="EMBL" id="SVA35769.1"/>
    </source>
</evidence>
<dbReference type="EMBL" id="UINC01007942">
    <property type="protein sequence ID" value="SVA35769.1"/>
    <property type="molecule type" value="Genomic_DNA"/>
</dbReference>
<accession>A0A381V5V3</accession>